<evidence type="ECO:0000256" key="8">
    <source>
        <dbReference type="HAMAP-Rule" id="MF_00210"/>
    </source>
</evidence>
<dbReference type="OrthoDB" id="9809920at2"/>
<comment type="pathway">
    <text evidence="1 8">Metabolic intermediate biosynthesis; chorismate biosynthesis; chorismate from D-erythrose 4-phosphate and phosphoenolpyruvate: step 6/7.</text>
</comment>
<feature type="binding site" evidence="8">
    <location>
        <position position="25"/>
    </location>
    <ligand>
        <name>phosphoenolpyruvate</name>
        <dbReference type="ChEBI" id="CHEBI:58702"/>
    </ligand>
</feature>
<dbReference type="PROSITE" id="PS00104">
    <property type="entry name" value="EPSP_SYNTHASE_1"/>
    <property type="match status" value="1"/>
</dbReference>
<feature type="active site" description="Proton acceptor" evidence="8">
    <location>
        <position position="324"/>
    </location>
</feature>
<evidence type="ECO:0000256" key="6">
    <source>
        <dbReference type="ARBA" id="ARBA00023141"/>
    </source>
</evidence>
<protein>
    <recommendedName>
        <fullName evidence="8">3-phosphoshikimate 1-carboxyvinyltransferase</fullName>
        <ecNumber evidence="8">2.5.1.19</ecNumber>
    </recommendedName>
    <alternativeName>
        <fullName evidence="8">5-enolpyruvylshikimate-3-phosphate synthase</fullName>
        <shortName evidence="8">EPSP synthase</shortName>
        <shortName evidence="8">EPSPS</shortName>
    </alternativeName>
</protein>
<feature type="domain" description="Enolpyruvate transferase" evidence="9">
    <location>
        <begin position="13"/>
        <end position="434"/>
    </location>
</feature>
<evidence type="ECO:0000259" key="9">
    <source>
        <dbReference type="Pfam" id="PF00275"/>
    </source>
</evidence>
<keyword evidence="3 8" id="KW-0963">Cytoplasm</keyword>
<dbReference type="UniPathway" id="UPA00053">
    <property type="reaction ID" value="UER00089"/>
</dbReference>
<comment type="caution">
    <text evidence="8">Lacks conserved residue(s) required for the propagation of feature annotation.</text>
</comment>
<feature type="binding site" evidence="8">
    <location>
        <position position="126"/>
    </location>
    <ligand>
        <name>phosphoenolpyruvate</name>
        <dbReference type="ChEBI" id="CHEBI:58702"/>
    </ligand>
</feature>
<dbReference type="GO" id="GO:0003866">
    <property type="term" value="F:3-phosphoshikimate 1-carboxyvinyltransferase activity"/>
    <property type="evidence" value="ECO:0007669"/>
    <property type="project" value="UniProtKB-UniRule"/>
</dbReference>
<dbReference type="HAMAP" id="MF_00210">
    <property type="entry name" value="EPSP_synth"/>
    <property type="match status" value="1"/>
</dbReference>
<dbReference type="STRING" id="28181.BEN30_04510"/>
<dbReference type="Gene3D" id="3.65.10.10">
    <property type="entry name" value="Enolpyruvate transferase domain"/>
    <property type="match status" value="2"/>
</dbReference>
<dbReference type="InterPro" id="IPR036968">
    <property type="entry name" value="Enolpyruvate_Tfrase_sf"/>
</dbReference>
<evidence type="ECO:0000256" key="2">
    <source>
        <dbReference type="ARBA" id="ARBA00009948"/>
    </source>
</evidence>
<dbReference type="PIRSF" id="PIRSF000505">
    <property type="entry name" value="EPSPS"/>
    <property type="match status" value="1"/>
</dbReference>
<dbReference type="GO" id="GO:0009073">
    <property type="term" value="P:aromatic amino acid family biosynthetic process"/>
    <property type="evidence" value="ECO:0007669"/>
    <property type="project" value="UniProtKB-KW"/>
</dbReference>
<feature type="binding site" evidence="8">
    <location>
        <position position="30"/>
    </location>
    <ligand>
        <name>3-phosphoshikimate</name>
        <dbReference type="ChEBI" id="CHEBI:145989"/>
    </ligand>
</feature>
<evidence type="ECO:0000256" key="1">
    <source>
        <dbReference type="ARBA" id="ARBA00004811"/>
    </source>
</evidence>
<feature type="binding site" evidence="8">
    <location>
        <position position="98"/>
    </location>
    <ligand>
        <name>phosphoenolpyruvate</name>
        <dbReference type="ChEBI" id="CHEBI:58702"/>
    </ligand>
</feature>
<feature type="binding site" evidence="8">
    <location>
        <position position="351"/>
    </location>
    <ligand>
        <name>3-phosphoshikimate</name>
        <dbReference type="ChEBI" id="CHEBI:145989"/>
    </ligand>
</feature>
<keyword evidence="11" id="KW-1185">Reference proteome</keyword>
<feature type="binding site" evidence="8">
    <location>
        <position position="26"/>
    </location>
    <ligand>
        <name>3-phosphoshikimate</name>
        <dbReference type="ChEBI" id="CHEBI:145989"/>
    </ligand>
</feature>
<proteinExistence type="inferred from homology"/>
<dbReference type="EMBL" id="MCGG01000008">
    <property type="protein sequence ID" value="OEJ69344.1"/>
    <property type="molecule type" value="Genomic_DNA"/>
</dbReference>
<evidence type="ECO:0000256" key="7">
    <source>
        <dbReference type="ARBA" id="ARBA00044633"/>
    </source>
</evidence>
<comment type="subcellular location">
    <subcellularLocation>
        <location evidence="8">Cytoplasm</location>
    </subcellularLocation>
</comment>
<keyword evidence="5 8" id="KW-0808">Transferase</keyword>
<feature type="binding site" evidence="8">
    <location>
        <position position="402"/>
    </location>
    <ligand>
        <name>phosphoenolpyruvate</name>
        <dbReference type="ChEBI" id="CHEBI:58702"/>
    </ligand>
</feature>
<dbReference type="RefSeq" id="WP_069956808.1">
    <property type="nucleotide sequence ID" value="NZ_MCGG01000008.1"/>
</dbReference>
<comment type="catalytic activity">
    <reaction evidence="7">
        <text>3-phosphoshikimate + phosphoenolpyruvate = 5-O-(1-carboxyvinyl)-3-phosphoshikimate + phosphate</text>
        <dbReference type="Rhea" id="RHEA:21256"/>
        <dbReference type="ChEBI" id="CHEBI:43474"/>
        <dbReference type="ChEBI" id="CHEBI:57701"/>
        <dbReference type="ChEBI" id="CHEBI:58702"/>
        <dbReference type="ChEBI" id="CHEBI:145989"/>
        <dbReference type="EC" id="2.5.1.19"/>
    </reaction>
    <physiologicalReaction direction="left-to-right" evidence="7">
        <dbReference type="Rhea" id="RHEA:21257"/>
    </physiologicalReaction>
</comment>
<evidence type="ECO:0000256" key="4">
    <source>
        <dbReference type="ARBA" id="ARBA00022605"/>
    </source>
</evidence>
<dbReference type="InterPro" id="IPR013792">
    <property type="entry name" value="RNA3'P_cycl/enolpyr_Trfase_a/b"/>
</dbReference>
<feature type="binding site" evidence="8">
    <location>
        <position position="171"/>
    </location>
    <ligand>
        <name>3-phosphoshikimate</name>
        <dbReference type="ChEBI" id="CHEBI:145989"/>
    </ligand>
</feature>
<comment type="similarity">
    <text evidence="2 8">Belongs to the EPSP synthase family.</text>
</comment>
<keyword evidence="4 8" id="KW-0028">Amino-acid biosynthesis</keyword>
<dbReference type="NCBIfam" id="TIGR01356">
    <property type="entry name" value="aroA"/>
    <property type="match status" value="1"/>
</dbReference>
<evidence type="ECO:0000256" key="5">
    <source>
        <dbReference type="ARBA" id="ARBA00022679"/>
    </source>
</evidence>
<dbReference type="Proteomes" id="UP000095347">
    <property type="component" value="Unassembled WGS sequence"/>
</dbReference>
<dbReference type="FunFam" id="3.65.10.10:FF:000005">
    <property type="entry name" value="3-phosphoshikimate 1-carboxyvinyltransferase"/>
    <property type="match status" value="1"/>
</dbReference>
<evidence type="ECO:0000313" key="10">
    <source>
        <dbReference type="EMBL" id="OEJ69344.1"/>
    </source>
</evidence>
<dbReference type="GO" id="GO:0009423">
    <property type="term" value="P:chorismate biosynthetic process"/>
    <property type="evidence" value="ECO:0007669"/>
    <property type="project" value="UniProtKB-UniRule"/>
</dbReference>
<organism evidence="10 11">
    <name type="scientific">Magnetovibrio blakemorei</name>
    <dbReference type="NCBI Taxonomy" id="28181"/>
    <lineage>
        <taxon>Bacteria</taxon>
        <taxon>Pseudomonadati</taxon>
        <taxon>Pseudomonadota</taxon>
        <taxon>Alphaproteobacteria</taxon>
        <taxon>Rhodospirillales</taxon>
        <taxon>Magnetovibrionaceae</taxon>
        <taxon>Magnetovibrio</taxon>
    </lineage>
</organism>
<feature type="binding site" evidence="8">
    <location>
        <position position="324"/>
    </location>
    <ligand>
        <name>3-phosphoshikimate</name>
        <dbReference type="ChEBI" id="CHEBI:145989"/>
    </ligand>
</feature>
<gene>
    <name evidence="8" type="primary">aroA</name>
    <name evidence="10" type="ORF">BEN30_04510</name>
</gene>
<dbReference type="GO" id="GO:0005737">
    <property type="term" value="C:cytoplasm"/>
    <property type="evidence" value="ECO:0007669"/>
    <property type="project" value="UniProtKB-SubCell"/>
</dbReference>
<dbReference type="PANTHER" id="PTHR21090:SF5">
    <property type="entry name" value="PENTAFUNCTIONAL AROM POLYPEPTIDE"/>
    <property type="match status" value="1"/>
</dbReference>
<feature type="binding site" evidence="8">
    <location>
        <position position="173"/>
    </location>
    <ligand>
        <name>3-phosphoshikimate</name>
        <dbReference type="ChEBI" id="CHEBI:145989"/>
    </ligand>
</feature>
<feature type="binding site" evidence="8">
    <location>
        <position position="173"/>
    </location>
    <ligand>
        <name>phosphoenolpyruvate</name>
        <dbReference type="ChEBI" id="CHEBI:58702"/>
    </ligand>
</feature>
<name>A0A1E5QBL9_9PROT</name>
<evidence type="ECO:0000256" key="3">
    <source>
        <dbReference type="ARBA" id="ARBA00022490"/>
    </source>
</evidence>
<feature type="binding site" evidence="8">
    <location>
        <position position="25"/>
    </location>
    <ligand>
        <name>3-phosphoshikimate</name>
        <dbReference type="ChEBI" id="CHEBI:145989"/>
    </ligand>
</feature>
<dbReference type="PANTHER" id="PTHR21090">
    <property type="entry name" value="AROM/DEHYDROQUINATE SYNTHASE"/>
    <property type="match status" value="1"/>
</dbReference>
<accession>A0A1E5QBL9</accession>
<dbReference type="GO" id="GO:0008652">
    <property type="term" value="P:amino acid biosynthetic process"/>
    <property type="evidence" value="ECO:0007669"/>
    <property type="project" value="UniProtKB-KW"/>
</dbReference>
<dbReference type="InterPro" id="IPR001986">
    <property type="entry name" value="Enolpyruvate_Tfrase_dom"/>
</dbReference>
<feature type="binding site" evidence="8">
    <location>
        <position position="355"/>
    </location>
    <ligand>
        <name>phosphoenolpyruvate</name>
        <dbReference type="ChEBI" id="CHEBI:58702"/>
    </ligand>
</feature>
<sequence>MKPLSSLTSHRCGPLLGRVRVPGDKSISHRALMLGAVALGETRISGLLEGEDVLCTAAAMRAMGAQVERLSEGEWVVNGLGVGGLLQPHSALDMGNSGTAARLLMGLVAGQGLKATFVGDASLSSRPMNRVIDPLSQVGAVFEASEGGRMPLTITGAQDPMPITYELPMASAQVKSAVLLAGLNAPGQTVVIEPKPTRDHSEKMLTHFGAKVEVEELDGGARRITLHGRPELRGRDVIVPADISSAAFVLVGAAIVEGSDITVTHVGLNPLRAGVVETLKDFGADIKIIDQRIEAGEIVGDVRIRYQALKGCTVPASRAPAQIDEYPVLFAAAACAEGESRFEGLEELRVKESDRLSVMVEGLTACGVEVEEGDDWLVVKGVGGTGQRVPGGAEVASHLDHRIAMSFLVLGMAAQYPIKVDDVGPIDTSFPGFQVLMESLGATLVEE</sequence>
<evidence type="ECO:0000313" key="11">
    <source>
        <dbReference type="Proteomes" id="UP000095347"/>
    </source>
</evidence>
<comment type="subunit">
    <text evidence="8">Monomer.</text>
</comment>
<keyword evidence="6 8" id="KW-0057">Aromatic amino acid biosynthesis</keyword>
<dbReference type="InterPro" id="IPR006264">
    <property type="entry name" value="EPSP_synthase"/>
</dbReference>
<comment type="function">
    <text evidence="8">Catalyzes the transfer of the enolpyruvyl moiety of phosphoenolpyruvate (PEP) to the 5-hydroxyl of shikimate-3-phosphate (S3P) to produce enolpyruvyl shikimate-3-phosphate and inorganic phosphate.</text>
</comment>
<dbReference type="PROSITE" id="PS00885">
    <property type="entry name" value="EPSP_SYNTHASE_2"/>
    <property type="match status" value="1"/>
</dbReference>
<reference evidence="11" key="1">
    <citation type="submission" date="2016-07" db="EMBL/GenBank/DDBJ databases">
        <authorList>
            <person name="Florea S."/>
            <person name="Webb J.S."/>
            <person name="Jaromczyk J."/>
            <person name="Schardl C.L."/>
        </authorList>
    </citation>
    <scope>NUCLEOTIDE SEQUENCE [LARGE SCALE GENOMIC DNA]</scope>
    <source>
        <strain evidence="11">MV-1</strain>
    </source>
</reference>
<dbReference type="EC" id="2.5.1.19" evidence="8"/>
<dbReference type="InterPro" id="IPR023193">
    <property type="entry name" value="EPSP_synthase_CS"/>
</dbReference>
<comment type="caution">
    <text evidence="10">The sequence shown here is derived from an EMBL/GenBank/DDBJ whole genome shotgun (WGS) entry which is preliminary data.</text>
</comment>
<dbReference type="SUPFAM" id="SSF55205">
    <property type="entry name" value="EPT/RTPC-like"/>
    <property type="match status" value="1"/>
</dbReference>
<dbReference type="CDD" id="cd01556">
    <property type="entry name" value="EPSP_synthase"/>
    <property type="match status" value="1"/>
</dbReference>
<dbReference type="Pfam" id="PF00275">
    <property type="entry name" value="EPSP_synthase"/>
    <property type="match status" value="1"/>
</dbReference>
<dbReference type="AlphaFoldDB" id="A0A1E5QBL9"/>